<keyword evidence="3" id="KW-1185">Reference proteome</keyword>
<dbReference type="Proteomes" id="UP001550628">
    <property type="component" value="Unassembled WGS sequence"/>
</dbReference>
<dbReference type="CDD" id="cd00093">
    <property type="entry name" value="HTH_XRE"/>
    <property type="match status" value="1"/>
</dbReference>
<accession>A0ABV2WWI5</accession>
<dbReference type="EMBL" id="JBEYBF010000021">
    <property type="protein sequence ID" value="MEU1955247.1"/>
    <property type="molecule type" value="Genomic_DNA"/>
</dbReference>
<dbReference type="SMART" id="SM00530">
    <property type="entry name" value="HTH_XRE"/>
    <property type="match status" value="1"/>
</dbReference>
<dbReference type="Gene3D" id="1.10.260.40">
    <property type="entry name" value="lambda repressor-like DNA-binding domains"/>
    <property type="match status" value="1"/>
</dbReference>
<proteinExistence type="predicted"/>
<protein>
    <submittedName>
        <fullName evidence="2">Helix-turn-helix transcriptional regulator</fullName>
    </submittedName>
</protein>
<comment type="caution">
    <text evidence="2">The sequence shown here is derived from an EMBL/GenBank/DDBJ whole genome shotgun (WGS) entry which is preliminary data.</text>
</comment>
<organism evidence="2 3">
    <name type="scientific">Nocardia rhamnosiphila</name>
    <dbReference type="NCBI Taxonomy" id="426716"/>
    <lineage>
        <taxon>Bacteria</taxon>
        <taxon>Bacillati</taxon>
        <taxon>Actinomycetota</taxon>
        <taxon>Actinomycetes</taxon>
        <taxon>Mycobacteriales</taxon>
        <taxon>Nocardiaceae</taxon>
        <taxon>Nocardia</taxon>
    </lineage>
</organism>
<evidence type="ECO:0000259" key="1">
    <source>
        <dbReference type="PROSITE" id="PS50943"/>
    </source>
</evidence>
<gene>
    <name evidence="2" type="ORF">ABZ510_25715</name>
</gene>
<dbReference type="InterPro" id="IPR001387">
    <property type="entry name" value="Cro/C1-type_HTH"/>
</dbReference>
<dbReference type="PROSITE" id="PS50943">
    <property type="entry name" value="HTH_CROC1"/>
    <property type="match status" value="1"/>
</dbReference>
<dbReference type="SUPFAM" id="SSF47413">
    <property type="entry name" value="lambda repressor-like DNA-binding domains"/>
    <property type="match status" value="1"/>
</dbReference>
<reference evidence="2 3" key="1">
    <citation type="submission" date="2024-06" db="EMBL/GenBank/DDBJ databases">
        <title>The Natural Products Discovery Center: Release of the First 8490 Sequenced Strains for Exploring Actinobacteria Biosynthetic Diversity.</title>
        <authorList>
            <person name="Kalkreuter E."/>
            <person name="Kautsar S.A."/>
            <person name="Yang D."/>
            <person name="Bader C.D."/>
            <person name="Teijaro C.N."/>
            <person name="Fluegel L."/>
            <person name="Davis C.M."/>
            <person name="Simpson J.R."/>
            <person name="Lauterbach L."/>
            <person name="Steele A.D."/>
            <person name="Gui C."/>
            <person name="Meng S."/>
            <person name="Li G."/>
            <person name="Viehrig K."/>
            <person name="Ye F."/>
            <person name="Su P."/>
            <person name="Kiefer A.F."/>
            <person name="Nichols A."/>
            <person name="Cepeda A.J."/>
            <person name="Yan W."/>
            <person name="Fan B."/>
            <person name="Jiang Y."/>
            <person name="Adhikari A."/>
            <person name="Zheng C.-J."/>
            <person name="Schuster L."/>
            <person name="Cowan T.M."/>
            <person name="Smanski M.J."/>
            <person name="Chevrette M.G."/>
            <person name="De Carvalho L.P.S."/>
            <person name="Shen B."/>
        </authorList>
    </citation>
    <scope>NUCLEOTIDE SEQUENCE [LARGE SCALE GENOMIC DNA]</scope>
    <source>
        <strain evidence="2 3">NPDC019708</strain>
    </source>
</reference>
<dbReference type="InterPro" id="IPR010982">
    <property type="entry name" value="Lambda_DNA-bd_dom_sf"/>
</dbReference>
<evidence type="ECO:0000313" key="2">
    <source>
        <dbReference type="EMBL" id="MEU1955247.1"/>
    </source>
</evidence>
<feature type="domain" description="HTH cro/C1-type" evidence="1">
    <location>
        <begin position="22"/>
        <end position="77"/>
    </location>
</feature>
<dbReference type="Pfam" id="PF19054">
    <property type="entry name" value="DUF5753"/>
    <property type="match status" value="1"/>
</dbReference>
<evidence type="ECO:0000313" key="3">
    <source>
        <dbReference type="Proteomes" id="UP001550628"/>
    </source>
</evidence>
<dbReference type="RefSeq" id="WP_356958743.1">
    <property type="nucleotide sequence ID" value="NZ_JBEYBD010000017.1"/>
</dbReference>
<dbReference type="InterPro" id="IPR043917">
    <property type="entry name" value="DUF5753"/>
</dbReference>
<sequence>MPIESNATNPPTLPRRVLGRRLRELREVAGMSRANAARRCEMGAQTLWRLETGRNSETKKIIVNALCDVYEASDTDRRELLWLVEESRKDGWWQSYADTMVPEVEMFIGLEQAASRSSTWQSTLVPGLLQTPDYRQAVWEIGKAQRQQIDLDRETELLARRQERLHESDTFAFRAFICESALRRRFCESDVMAGQLHRLIELGGLPNVSVRVVPLAAPSHSGLINKDFVYLEFPAHPNPVLTETPVVYIEGFTGDLYLDKPVEISTYESAWSDIDRVALDERETLSLIVGMRREFEA</sequence>
<name>A0ABV2WWI5_9NOCA</name>
<dbReference type="Pfam" id="PF13560">
    <property type="entry name" value="HTH_31"/>
    <property type="match status" value="1"/>
</dbReference>